<evidence type="ECO:0000313" key="4">
    <source>
        <dbReference type="Proteomes" id="UP000078113"/>
    </source>
</evidence>
<dbReference type="EMBL" id="LWDG02000403">
    <property type="protein sequence ID" value="KAE8265966.1"/>
    <property type="molecule type" value="Genomic_DNA"/>
</dbReference>
<dbReference type="Pfam" id="PF08101">
    <property type="entry name" value="Msb1-Mug8_dom"/>
    <property type="match status" value="1"/>
</dbReference>
<dbReference type="InterPro" id="IPR008936">
    <property type="entry name" value="Rho_GTPase_activation_prot"/>
</dbReference>
<reference evidence="3" key="2">
    <citation type="journal article" date="2019" name="IMA Fungus">
        <title>Genome sequencing and comparison of five Tilletia species to identify candidate genes for the detection of regulated species infecting wheat.</title>
        <authorList>
            <person name="Nguyen H.D.T."/>
            <person name="Sultana T."/>
            <person name="Kesanakurti P."/>
            <person name="Hambleton S."/>
        </authorList>
    </citation>
    <scope>NUCLEOTIDE SEQUENCE</scope>
    <source>
        <strain evidence="3">DAOMC 236422</strain>
    </source>
</reference>
<reference evidence="3" key="1">
    <citation type="submission" date="2016-04" db="EMBL/GenBank/DDBJ databases">
        <authorList>
            <person name="Nguyen H.D."/>
            <person name="Samba Siva P."/>
            <person name="Cullis J."/>
            <person name="Levesque C.A."/>
            <person name="Hambleton S."/>
        </authorList>
    </citation>
    <scope>NUCLEOTIDE SEQUENCE</scope>
    <source>
        <strain evidence="3">DAOMC 236422</strain>
    </source>
</reference>
<feature type="domain" description="Meiotically up-regulated protein Msb1/Mug8" evidence="2">
    <location>
        <begin position="299"/>
        <end position="416"/>
    </location>
</feature>
<feature type="compositionally biased region" description="Low complexity" evidence="1">
    <location>
        <begin position="1285"/>
        <end position="1294"/>
    </location>
</feature>
<feature type="compositionally biased region" description="Low complexity" evidence="1">
    <location>
        <begin position="1442"/>
        <end position="1458"/>
    </location>
</feature>
<feature type="compositionally biased region" description="Gly residues" evidence="1">
    <location>
        <begin position="1728"/>
        <end position="1745"/>
    </location>
</feature>
<feature type="region of interest" description="Disordered" evidence="1">
    <location>
        <begin position="518"/>
        <end position="553"/>
    </location>
</feature>
<feature type="compositionally biased region" description="Polar residues" evidence="1">
    <location>
        <begin position="937"/>
        <end position="950"/>
    </location>
</feature>
<name>A0A8X7N2R9_9BASI</name>
<dbReference type="Proteomes" id="UP000078113">
    <property type="component" value="Unassembled WGS sequence"/>
</dbReference>
<feature type="compositionally biased region" description="Polar residues" evidence="1">
    <location>
        <begin position="1503"/>
        <end position="1515"/>
    </location>
</feature>
<feature type="region of interest" description="Disordered" evidence="1">
    <location>
        <begin position="782"/>
        <end position="811"/>
    </location>
</feature>
<feature type="region of interest" description="Disordered" evidence="1">
    <location>
        <begin position="1426"/>
        <end position="1458"/>
    </location>
</feature>
<dbReference type="InterPro" id="IPR012965">
    <property type="entry name" value="Msb1/Mug8_dom"/>
</dbReference>
<feature type="region of interest" description="Disordered" evidence="1">
    <location>
        <begin position="1657"/>
        <end position="1763"/>
    </location>
</feature>
<feature type="compositionally biased region" description="Gly residues" evidence="1">
    <location>
        <begin position="1072"/>
        <end position="1081"/>
    </location>
</feature>
<sequence length="1800" mass="186272">MPTLFSRRPGANRINGGGSQSNGSSRQNESSLSSSAHWAGISNTDFPRLGSPSSEDARPLPPTLTNSFPPERSLSTGNNNNSNTGTGGNFLAPQKSIDSAMPRHSGAPSSAGAAAHASSHHLLLPPSSNHSALGMSHAGSAASATKLHHLLAAEHAEPSHSIQYGYTPMPEGVPEFQLELHGVEQVVQLCGNEIKARGIDVPLIFSSMALDLNASNVKSLLANLLTPEFYHSQATSTQAAQVHFGPSFINEVRFANPHDLAALIKWSLTRLGRVFEVPVPVQAKGKVQEEVIFMQQRGFLDLDVYMAWRDEERRSHYALTAFDVFLKNISPQAASLLLTLFSLLSSVTAYSIKNGMTPSKISRLFGVLLFGLPEDESFARTYDAFARGSNATEHLFLSYIRYLSASSSLPTRLTESVKGYPGMLVPELTAPGKQARGVPLTQIERTVRLYSVDLLQSASELEVEPDCVEWTACRGPAEDEPRRPGGAAGAGAVSTAGEPQLSEKYRKLINLRGQAIRKKAGGPNGRAGSESGGSVGGKGGMGTGSRSKNGGPGKIVLNDMDAVTVESYGSLASQQWGDFMSDVSVFLSMSSESALLDLTLFLVSLLLSLQGFSGTDSSALTFDLRESQRKVRTQAPENRQWSDFATAGFTVNDYGLDNVLNFDDGLKEEMERWPGERAELNERLRQTQKRLPHFPYDTTPRVVASPSFSAHEGECAPGQGQQHMHPISRMDETFAEVWADYLVGCGWSNRDELTHRNANFVVVQYKSRPIESAVGVQAAAQRSLLDSSRSTNGTRPSSATGIKGSADGAGGAVVDERTDAAWFVIEEIVPAQYRAELEAVGRRKGSSKPMIRKLNLFKKKLAAVGRGEKREKQLPPVSSNYGGGVGSGFAGGSWGSAGAGVHHHDADDVFRPGPGGSTRVLKLNDPAALPGGGGNSGDQSFSTMGSNSTRRTSEDSGGAYAAPGNDSTGSRILSTLRGARSRRTAANTYGGGIGGGGRDSTATPPPPPPPKDGNGGSYDRDGLTTPTPGDFGYRGGKFSPNIGAFGQRQRADSLNSADIETRSFLDPEAELSGGGGSGSKAGGLWRRNPLSRHHHKKSKDDAWVDIMMKDPSSSSGGGGSKGGSGTTTPAAALAASVGLSQSRSRSGSGANNVAAGAPSQLVPSVVPTAVEPEDDTDLANEEMGRRTPIAGGSASRGQRSPEEYDRMGGAATPTAAASFDPVRRGSAAGASSSSALDGLPPSSSTPMASRTRAAANNVSGLPASSVGLGVYESGLERDESLVSTSSFGAGAAGSRVTLGVERSPPGEDVSTFAAPIARPSRSPSRNGNGVSSSSPPVNASAEDTSSSALAPPSPNPNTNRNSGTDSSIASFSTSESDLNSRIAQEAAAAAQGRSGSNSGILAPWEVEAQRKRLEQERIQESLRLARSLRDKLRTVEARERSGAGSSSAAGSGTSSEAVESLSIVTGGIGTAGSVLMTPSSSAGRAVSPTATMAAPVANGAAVSPSSSANLATTPTRPVIDPFSKNRTAGRVADIASRFGGPSRAGRTASGSESARSPLGPLSPQGTGSDYGFGGAITAPSMIAAPTGSGLQASPGSGSGAAGAGAPTSPSPRRSAGKEGVSMVESPSQEREVLLDDAGAGAGSPLVSAAVTAGGVPLRLGSSAESDTPSRSSMENGNFTDADSIYPDDAASNYSRDTSHTDEDGLGSLQQQQQRAWNYTNALKKQGLSGVGSAGLGSGGPSGSGGLASTFPGDAGRSEDEDMSMPMPAYVFREPYQPGMPLDNVTEETESVISGVSGSNV</sequence>
<feature type="compositionally biased region" description="Low complexity" evidence="1">
    <location>
        <begin position="1320"/>
        <end position="1362"/>
    </location>
</feature>
<evidence type="ECO:0000256" key="1">
    <source>
        <dbReference type="SAM" id="MobiDB-lite"/>
    </source>
</evidence>
<feature type="region of interest" description="Disordered" evidence="1">
    <location>
        <begin position="1500"/>
        <end position="1644"/>
    </location>
</feature>
<feature type="compositionally biased region" description="Gly residues" evidence="1">
    <location>
        <begin position="1115"/>
        <end position="1125"/>
    </location>
</feature>
<feature type="region of interest" description="Disordered" evidence="1">
    <location>
        <begin position="474"/>
        <end position="498"/>
    </location>
</feature>
<comment type="caution">
    <text evidence="3">The sequence shown here is derived from an EMBL/GenBank/DDBJ whole genome shotgun (WGS) entry which is preliminary data.</text>
</comment>
<feature type="region of interest" description="Disordered" evidence="1">
    <location>
        <begin position="1"/>
        <end position="137"/>
    </location>
</feature>
<dbReference type="Gene3D" id="1.10.555.10">
    <property type="entry name" value="Rho GTPase activation protein"/>
    <property type="match status" value="1"/>
</dbReference>
<feature type="compositionally biased region" description="Polar residues" evidence="1">
    <location>
        <begin position="1363"/>
        <end position="1382"/>
    </location>
</feature>
<feature type="compositionally biased region" description="Low complexity" evidence="1">
    <location>
        <begin position="1225"/>
        <end position="1244"/>
    </location>
</feature>
<feature type="region of interest" description="Disordered" evidence="1">
    <location>
        <begin position="897"/>
        <end position="1266"/>
    </location>
</feature>
<feature type="compositionally biased region" description="Gly residues" evidence="1">
    <location>
        <begin position="989"/>
        <end position="998"/>
    </location>
</feature>
<accession>A0A8X7N2R9</accession>
<feature type="region of interest" description="Disordered" evidence="1">
    <location>
        <begin position="1284"/>
        <end position="1401"/>
    </location>
</feature>
<protein>
    <recommendedName>
        <fullName evidence="2">Meiotically up-regulated protein Msb1/Mug8 domain-containing protein</fullName>
    </recommendedName>
</protein>
<feature type="compositionally biased region" description="Low complexity" evidence="1">
    <location>
        <begin position="21"/>
        <end position="35"/>
    </location>
</feature>
<dbReference type="PANTHER" id="PTHR28093">
    <property type="entry name" value="MORPHOGENESIS-RELATED PROTEIN MSB1"/>
    <property type="match status" value="1"/>
</dbReference>
<dbReference type="InterPro" id="IPR037508">
    <property type="entry name" value="Msb1/Mug8"/>
</dbReference>
<proteinExistence type="predicted"/>
<feature type="compositionally biased region" description="Acidic residues" evidence="1">
    <location>
        <begin position="1171"/>
        <end position="1180"/>
    </location>
</feature>
<feature type="compositionally biased region" description="Low complexity" evidence="1">
    <location>
        <begin position="1126"/>
        <end position="1159"/>
    </location>
</feature>
<dbReference type="PANTHER" id="PTHR28093:SF1">
    <property type="entry name" value="MORPHOGENESIS-RELATED PROTEIN MSB1"/>
    <property type="match status" value="1"/>
</dbReference>
<keyword evidence="4" id="KW-1185">Reference proteome</keyword>
<gene>
    <name evidence="3" type="ORF">A4X09_0g6382</name>
</gene>
<evidence type="ECO:0000313" key="3">
    <source>
        <dbReference type="EMBL" id="KAE8265966.1"/>
    </source>
</evidence>
<organism evidence="3 4">
    <name type="scientific">Tilletia walkeri</name>
    <dbReference type="NCBI Taxonomy" id="117179"/>
    <lineage>
        <taxon>Eukaryota</taxon>
        <taxon>Fungi</taxon>
        <taxon>Dikarya</taxon>
        <taxon>Basidiomycota</taxon>
        <taxon>Ustilaginomycotina</taxon>
        <taxon>Exobasidiomycetes</taxon>
        <taxon>Tilletiales</taxon>
        <taxon>Tilletiaceae</taxon>
        <taxon>Tilletia</taxon>
    </lineage>
</organism>
<feature type="compositionally biased region" description="Low complexity" evidence="1">
    <location>
        <begin position="75"/>
        <end position="84"/>
    </location>
</feature>
<feature type="compositionally biased region" description="Polar residues" evidence="1">
    <location>
        <begin position="784"/>
        <end position="800"/>
    </location>
</feature>
<evidence type="ECO:0000259" key="2">
    <source>
        <dbReference type="Pfam" id="PF08101"/>
    </source>
</evidence>
<feature type="compositionally biased region" description="Gly residues" evidence="1">
    <location>
        <begin position="522"/>
        <end position="543"/>
    </location>
</feature>
<feature type="compositionally biased region" description="Low complexity" evidence="1">
    <location>
        <begin position="104"/>
        <end position="133"/>
    </location>
</feature>
<feature type="compositionally biased region" description="Polar residues" evidence="1">
    <location>
        <begin position="1707"/>
        <end position="1722"/>
    </location>
</feature>
<feature type="compositionally biased region" description="Basic and acidic residues" evidence="1">
    <location>
        <begin position="1427"/>
        <end position="1441"/>
    </location>
</feature>
<feature type="compositionally biased region" description="Polar residues" evidence="1">
    <location>
        <begin position="1662"/>
        <end position="1680"/>
    </location>
</feature>